<keyword evidence="9" id="KW-1133">Transmembrane helix</keyword>
<evidence type="ECO:0000256" key="9">
    <source>
        <dbReference type="SAM" id="Phobius"/>
    </source>
</evidence>
<gene>
    <name evidence="12" type="ORF">HRG_01729</name>
</gene>
<feature type="chain" id="PRO_5040117366" evidence="10">
    <location>
        <begin position="22"/>
        <end position="284"/>
    </location>
</feature>
<organism evidence="12 13">
    <name type="scientific">Hirsutella rhossiliensis</name>
    <dbReference type="NCBI Taxonomy" id="111463"/>
    <lineage>
        <taxon>Eukaryota</taxon>
        <taxon>Fungi</taxon>
        <taxon>Dikarya</taxon>
        <taxon>Ascomycota</taxon>
        <taxon>Pezizomycotina</taxon>
        <taxon>Sordariomycetes</taxon>
        <taxon>Hypocreomycetidae</taxon>
        <taxon>Hypocreales</taxon>
        <taxon>Ophiocordycipitaceae</taxon>
        <taxon>Hirsutella</taxon>
    </lineage>
</organism>
<dbReference type="Pfam" id="PF20238">
    <property type="entry name" value="BIM1-like_dom"/>
    <property type="match status" value="1"/>
</dbReference>
<dbReference type="InterPro" id="IPR046530">
    <property type="entry name" value="BIM1-like_dom"/>
</dbReference>
<evidence type="ECO:0000313" key="13">
    <source>
        <dbReference type="Proteomes" id="UP000824596"/>
    </source>
</evidence>
<feature type="transmembrane region" description="Helical" evidence="9">
    <location>
        <begin position="221"/>
        <end position="248"/>
    </location>
</feature>
<dbReference type="PANTHER" id="PTHR34992">
    <property type="entry name" value="HYPHAL ANASTAMOSIS-7 PROTEIN"/>
    <property type="match status" value="1"/>
</dbReference>
<dbReference type="CDD" id="cd21176">
    <property type="entry name" value="LPMO_auxiliary-like"/>
    <property type="match status" value="1"/>
</dbReference>
<accession>A0A9P8SM02</accession>
<comment type="caution">
    <text evidence="12">The sequence shown here is derived from an EMBL/GenBank/DDBJ whole genome shotgun (WGS) entry which is preliminary data.</text>
</comment>
<feature type="region of interest" description="Disordered" evidence="8">
    <location>
        <begin position="190"/>
        <end position="217"/>
    </location>
</feature>
<keyword evidence="4 10" id="KW-0732">Signal</keyword>
<evidence type="ECO:0000256" key="1">
    <source>
        <dbReference type="ARBA" id="ARBA00004609"/>
    </source>
</evidence>
<dbReference type="InterPro" id="IPR046936">
    <property type="entry name" value="BIM1-like"/>
</dbReference>
<dbReference type="RefSeq" id="XP_044723833.1">
    <property type="nucleotide sequence ID" value="XM_044860200.1"/>
</dbReference>
<keyword evidence="3" id="KW-0336">GPI-anchor</keyword>
<keyword evidence="13" id="KW-1185">Reference proteome</keyword>
<evidence type="ECO:0000256" key="5">
    <source>
        <dbReference type="ARBA" id="ARBA00023136"/>
    </source>
</evidence>
<evidence type="ECO:0000256" key="6">
    <source>
        <dbReference type="ARBA" id="ARBA00023180"/>
    </source>
</evidence>
<evidence type="ECO:0000256" key="10">
    <source>
        <dbReference type="SAM" id="SignalP"/>
    </source>
</evidence>
<protein>
    <submittedName>
        <fullName evidence="12">Cytokine inducing-glycoprotein</fullName>
    </submittedName>
</protein>
<evidence type="ECO:0000256" key="8">
    <source>
        <dbReference type="SAM" id="MobiDB-lite"/>
    </source>
</evidence>
<name>A0A9P8SM02_9HYPO</name>
<dbReference type="PANTHER" id="PTHR34992:SF5">
    <property type="entry name" value="ANCHORED PROTEIN, PUTATIVE (AFU_ORTHOLOGUE AFUA_6G02800)-RELATED"/>
    <property type="match status" value="1"/>
</dbReference>
<evidence type="ECO:0000256" key="4">
    <source>
        <dbReference type="ARBA" id="ARBA00022729"/>
    </source>
</evidence>
<keyword evidence="6" id="KW-0325">Glycoprotein</keyword>
<dbReference type="OrthoDB" id="2587363at2759"/>
<dbReference type="AlphaFoldDB" id="A0A9P8SM02"/>
<evidence type="ECO:0000259" key="11">
    <source>
        <dbReference type="Pfam" id="PF20238"/>
    </source>
</evidence>
<sequence length="284" mass="30179">MQLPKNSLALGLASMLAIATAHYADDKQSKSNPSSASFTDDHMGPAAFMWPPDRVWLGKMDNTAPCGSSAAPGVRTKFPLNGGLVALVAQDDYYDSKISISYSKDPASNNDFSPLVSSTDINDLNPGHTCVKVPDAPERITAGTNATLQIIYRADWDAPHNQTFYACADITFVSASDFVSDSSFCFNATEPGEDDKKADAAGGSKPTANSDNSGSSAGSKLGAGAIAGIVIGSLVGVSSVAAALLLLYRRRQQKQRQLRLARMEENARRDQFPMHKYSSSQNSS</sequence>
<dbReference type="GeneID" id="68350858"/>
<dbReference type="GO" id="GO:0005886">
    <property type="term" value="C:plasma membrane"/>
    <property type="evidence" value="ECO:0007669"/>
    <property type="project" value="UniProtKB-SubCell"/>
</dbReference>
<keyword evidence="2" id="KW-1003">Cell membrane</keyword>
<evidence type="ECO:0000256" key="2">
    <source>
        <dbReference type="ARBA" id="ARBA00022475"/>
    </source>
</evidence>
<keyword evidence="9" id="KW-0812">Transmembrane</keyword>
<comment type="subcellular location">
    <subcellularLocation>
        <location evidence="1">Cell membrane</location>
        <topology evidence="1">Lipid-anchor</topology>
        <topology evidence="1">GPI-anchor</topology>
    </subcellularLocation>
</comment>
<reference evidence="12" key="1">
    <citation type="submission" date="2021-09" db="EMBL/GenBank/DDBJ databases">
        <title>A high-quality genome of the endoparasitic fungus Hirsutella rhossiliensis with a comparison of Hirsutella genomes reveals transposable elements contributing to genome size variation.</title>
        <authorList>
            <person name="Lin R."/>
            <person name="Jiao Y."/>
            <person name="Sun X."/>
            <person name="Ling J."/>
            <person name="Xie B."/>
            <person name="Cheng X."/>
        </authorList>
    </citation>
    <scope>NUCLEOTIDE SEQUENCE</scope>
    <source>
        <strain evidence="12">HR02</strain>
    </source>
</reference>
<dbReference type="Proteomes" id="UP000824596">
    <property type="component" value="Unassembled WGS sequence"/>
</dbReference>
<dbReference type="GO" id="GO:0098552">
    <property type="term" value="C:side of membrane"/>
    <property type="evidence" value="ECO:0007669"/>
    <property type="project" value="UniProtKB-KW"/>
</dbReference>
<feature type="signal peptide" evidence="10">
    <location>
        <begin position="1"/>
        <end position="21"/>
    </location>
</feature>
<evidence type="ECO:0000256" key="7">
    <source>
        <dbReference type="ARBA" id="ARBA00023288"/>
    </source>
</evidence>
<dbReference type="EMBL" id="JAIZPD010000002">
    <property type="protein sequence ID" value="KAH0966320.1"/>
    <property type="molecule type" value="Genomic_DNA"/>
</dbReference>
<feature type="compositionally biased region" description="Low complexity" evidence="8">
    <location>
        <begin position="208"/>
        <end position="217"/>
    </location>
</feature>
<evidence type="ECO:0000256" key="3">
    <source>
        <dbReference type="ARBA" id="ARBA00022622"/>
    </source>
</evidence>
<keyword evidence="5 9" id="KW-0472">Membrane</keyword>
<evidence type="ECO:0000313" key="12">
    <source>
        <dbReference type="EMBL" id="KAH0966320.1"/>
    </source>
</evidence>
<feature type="region of interest" description="Disordered" evidence="8">
    <location>
        <begin position="264"/>
        <end position="284"/>
    </location>
</feature>
<proteinExistence type="predicted"/>
<keyword evidence="7" id="KW-0449">Lipoprotein</keyword>
<feature type="domain" description="Copper acquisition factor BIM1-like" evidence="11">
    <location>
        <begin position="43"/>
        <end position="190"/>
    </location>
</feature>
<feature type="compositionally biased region" description="Basic and acidic residues" evidence="8">
    <location>
        <begin position="264"/>
        <end position="273"/>
    </location>
</feature>